<gene>
    <name evidence="2" type="ORF">L202_05788</name>
</gene>
<accession>A0A1E3HK03</accession>
<dbReference type="GeneID" id="30157097"/>
<dbReference type="Proteomes" id="UP000094065">
    <property type="component" value="Unassembled WGS sequence"/>
</dbReference>
<proteinExistence type="predicted"/>
<feature type="region of interest" description="Disordered" evidence="1">
    <location>
        <begin position="55"/>
        <end position="84"/>
    </location>
</feature>
<sequence>MEPHISSPATDNLRPTLHKLAHSCTAPALPPDAPLQDNRIMGLVARGGKEAWRRSIGSFWPPSPPNDHPTTNTSSPPNKLRTQPLDTSSILYPTLTTHPEPAPYNILVLSLAHIASAPPSLSNDELFQVILRRLEPWVGEEGEGGYVLVIMSAEGAVATASASSASAPSAAEPSHAGDESRKLPGVAWWVWKWKRIPRK</sequence>
<name>A0A1E3HK03_9TREE</name>
<evidence type="ECO:0000313" key="3">
    <source>
        <dbReference type="Proteomes" id="UP000094065"/>
    </source>
</evidence>
<evidence type="ECO:0000313" key="2">
    <source>
        <dbReference type="EMBL" id="ODN75781.1"/>
    </source>
</evidence>
<evidence type="ECO:0000256" key="1">
    <source>
        <dbReference type="SAM" id="MobiDB-lite"/>
    </source>
</evidence>
<keyword evidence="3" id="KW-1185">Reference proteome</keyword>
<dbReference type="AlphaFoldDB" id="A0A1E3HK03"/>
<dbReference type="EMBL" id="AWGJ01000009">
    <property type="protein sequence ID" value="ODN75781.1"/>
    <property type="molecule type" value="Genomic_DNA"/>
</dbReference>
<dbReference type="STRING" id="1295533.A0A1E3HK03"/>
<reference evidence="2 3" key="1">
    <citation type="submission" date="2016-06" db="EMBL/GenBank/DDBJ databases">
        <title>Evolution of pathogenesis and genome organization in the Tremellales.</title>
        <authorList>
            <person name="Cuomo C."/>
            <person name="Litvintseva A."/>
            <person name="Heitman J."/>
            <person name="Chen Y."/>
            <person name="Sun S."/>
            <person name="Springer D."/>
            <person name="Dromer F."/>
            <person name="Young S."/>
            <person name="Zeng Q."/>
            <person name="Chapman S."/>
            <person name="Gujja S."/>
            <person name="Saif S."/>
            <person name="Birren B."/>
        </authorList>
    </citation>
    <scope>NUCLEOTIDE SEQUENCE [LARGE SCALE GENOMIC DNA]</scope>
    <source>
        <strain evidence="2 3">CBS 6039</strain>
    </source>
</reference>
<protein>
    <submittedName>
        <fullName evidence="2">Uncharacterized protein</fullName>
    </submittedName>
</protein>
<dbReference type="OrthoDB" id="19923at2759"/>
<comment type="caution">
    <text evidence="2">The sequence shown here is derived from an EMBL/GenBank/DDBJ whole genome shotgun (WGS) entry which is preliminary data.</text>
</comment>
<feature type="compositionally biased region" description="Polar residues" evidence="1">
    <location>
        <begin position="68"/>
        <end position="84"/>
    </location>
</feature>
<organism evidence="2 3">
    <name type="scientific">Cryptococcus amylolentus CBS 6039</name>
    <dbReference type="NCBI Taxonomy" id="1295533"/>
    <lineage>
        <taxon>Eukaryota</taxon>
        <taxon>Fungi</taxon>
        <taxon>Dikarya</taxon>
        <taxon>Basidiomycota</taxon>
        <taxon>Agaricomycotina</taxon>
        <taxon>Tremellomycetes</taxon>
        <taxon>Tremellales</taxon>
        <taxon>Cryptococcaceae</taxon>
        <taxon>Cryptococcus</taxon>
    </lineage>
</organism>
<dbReference type="RefSeq" id="XP_018991312.1">
    <property type="nucleotide sequence ID" value="XM_019140161.1"/>
</dbReference>